<organism evidence="5 6">
    <name type="scientific">Frankliniella fusca</name>
    <dbReference type="NCBI Taxonomy" id="407009"/>
    <lineage>
        <taxon>Eukaryota</taxon>
        <taxon>Metazoa</taxon>
        <taxon>Ecdysozoa</taxon>
        <taxon>Arthropoda</taxon>
        <taxon>Hexapoda</taxon>
        <taxon>Insecta</taxon>
        <taxon>Pterygota</taxon>
        <taxon>Neoptera</taxon>
        <taxon>Paraneoptera</taxon>
        <taxon>Thysanoptera</taxon>
        <taxon>Terebrantia</taxon>
        <taxon>Thripoidea</taxon>
        <taxon>Thripidae</taxon>
        <taxon>Frankliniella</taxon>
    </lineage>
</organism>
<dbReference type="AlphaFoldDB" id="A0AAE1HV57"/>
<protein>
    <submittedName>
        <fullName evidence="5">Protein ALP1-like</fullName>
    </submittedName>
</protein>
<feature type="signal peptide" evidence="3">
    <location>
        <begin position="1"/>
        <end position="23"/>
    </location>
</feature>
<evidence type="ECO:0000313" key="5">
    <source>
        <dbReference type="EMBL" id="KAK3928022.1"/>
    </source>
</evidence>
<dbReference type="Proteomes" id="UP001219518">
    <property type="component" value="Unassembled WGS sequence"/>
</dbReference>
<dbReference type="InterPro" id="IPR027806">
    <property type="entry name" value="HARBI1_dom"/>
</dbReference>
<proteinExistence type="predicted"/>
<comment type="caution">
    <text evidence="5">The sequence shown here is derived from an EMBL/GenBank/DDBJ whole genome shotgun (WGS) entry which is preliminary data.</text>
</comment>
<accession>A0AAE1HV57</accession>
<dbReference type="GO" id="GO:0046872">
    <property type="term" value="F:metal ion binding"/>
    <property type="evidence" value="ECO:0007669"/>
    <property type="project" value="UniProtKB-KW"/>
</dbReference>
<sequence length="264" mass="30352">MDLMRIGMVLVFLLAMHSNMVLFSRQYTAKLQHAEYRIGRSTVFKIIHETSSISDGGVWSNTDLAADLEADAMQLPDPTPLQGMNMPFPYIFVGDEAFPLTKYMMRPYPKRELTDGKRIFNYRLSRARRTIENSFGILSARWQLLQKPLSMTPDNLEAVFKALVCLHNFLMMSEEMKNPTDRMYAPADFVDVEQQDGTITEGRWREVVSPYFTNLGRAGGNRSNQTAIGLRDYLKAYINSELGYEQCPWQAQRALRGHDLNMEQ</sequence>
<keyword evidence="2" id="KW-0479">Metal-binding</keyword>
<keyword evidence="3" id="KW-0732">Signal</keyword>
<keyword evidence="6" id="KW-1185">Reference proteome</keyword>
<evidence type="ECO:0000256" key="1">
    <source>
        <dbReference type="ARBA" id="ARBA00001968"/>
    </source>
</evidence>
<name>A0AAE1HV57_9NEOP</name>
<dbReference type="Pfam" id="PF13359">
    <property type="entry name" value="DDE_Tnp_4"/>
    <property type="match status" value="1"/>
</dbReference>
<evidence type="ECO:0000256" key="2">
    <source>
        <dbReference type="ARBA" id="ARBA00022723"/>
    </source>
</evidence>
<feature type="chain" id="PRO_5042053957" evidence="3">
    <location>
        <begin position="24"/>
        <end position="264"/>
    </location>
</feature>
<evidence type="ECO:0000259" key="4">
    <source>
        <dbReference type="Pfam" id="PF13359"/>
    </source>
</evidence>
<comment type="cofactor">
    <cofactor evidence="1">
        <name>a divalent metal cation</name>
        <dbReference type="ChEBI" id="CHEBI:60240"/>
    </cofactor>
</comment>
<feature type="domain" description="DDE Tnp4" evidence="4">
    <location>
        <begin position="26"/>
        <end position="168"/>
    </location>
</feature>
<gene>
    <name evidence="5" type="ORF">KUF71_016307</name>
</gene>
<reference evidence="5" key="1">
    <citation type="submission" date="2021-07" db="EMBL/GenBank/DDBJ databases">
        <authorList>
            <person name="Catto M.A."/>
            <person name="Jacobson A."/>
            <person name="Kennedy G."/>
            <person name="Labadie P."/>
            <person name="Hunt B.G."/>
            <person name="Srinivasan R."/>
        </authorList>
    </citation>
    <scope>NUCLEOTIDE SEQUENCE</scope>
    <source>
        <strain evidence="5">PL_HMW_Pooled</strain>
        <tissue evidence="5">Head</tissue>
    </source>
</reference>
<reference evidence="5" key="2">
    <citation type="journal article" date="2023" name="BMC Genomics">
        <title>Pest status, molecular evolution, and epigenetic factors derived from the genome assembly of Frankliniella fusca, a thysanopteran phytovirus vector.</title>
        <authorList>
            <person name="Catto M.A."/>
            <person name="Labadie P.E."/>
            <person name="Jacobson A.L."/>
            <person name="Kennedy G.G."/>
            <person name="Srinivasan R."/>
            <person name="Hunt B.G."/>
        </authorList>
    </citation>
    <scope>NUCLEOTIDE SEQUENCE</scope>
    <source>
        <strain evidence="5">PL_HMW_Pooled</strain>
    </source>
</reference>
<evidence type="ECO:0000256" key="3">
    <source>
        <dbReference type="SAM" id="SignalP"/>
    </source>
</evidence>
<evidence type="ECO:0000313" key="6">
    <source>
        <dbReference type="Proteomes" id="UP001219518"/>
    </source>
</evidence>
<dbReference type="EMBL" id="JAHWGI010001304">
    <property type="protein sequence ID" value="KAK3928022.1"/>
    <property type="molecule type" value="Genomic_DNA"/>
</dbReference>